<accession>A0A2T2NM36</accession>
<evidence type="ECO:0000256" key="2">
    <source>
        <dbReference type="ARBA" id="ARBA00023242"/>
    </source>
</evidence>
<dbReference type="STRING" id="1448308.A0A2T2NM36"/>
<reference evidence="5 6" key="1">
    <citation type="journal article" date="2018" name="Front. Microbiol.">
        <title>Genome-Wide Analysis of Corynespora cassiicola Leaf Fall Disease Putative Effectors.</title>
        <authorList>
            <person name="Lopez D."/>
            <person name="Ribeiro S."/>
            <person name="Label P."/>
            <person name="Fumanal B."/>
            <person name="Venisse J.S."/>
            <person name="Kohler A."/>
            <person name="de Oliveira R.R."/>
            <person name="Labutti K."/>
            <person name="Lipzen A."/>
            <person name="Lail K."/>
            <person name="Bauer D."/>
            <person name="Ohm R.A."/>
            <person name="Barry K.W."/>
            <person name="Spatafora J."/>
            <person name="Grigoriev I.V."/>
            <person name="Martin F.M."/>
            <person name="Pujade-Renaud V."/>
        </authorList>
    </citation>
    <scope>NUCLEOTIDE SEQUENCE [LARGE SCALE GENOMIC DNA]</scope>
    <source>
        <strain evidence="5 6">Philippines</strain>
    </source>
</reference>
<dbReference type="PROSITE" id="PS00463">
    <property type="entry name" value="ZN2_CY6_FUNGAL_1"/>
    <property type="match status" value="1"/>
</dbReference>
<evidence type="ECO:0000313" key="5">
    <source>
        <dbReference type="EMBL" id="PSN66497.1"/>
    </source>
</evidence>
<keyword evidence="6" id="KW-1185">Reference proteome</keyword>
<keyword evidence="1" id="KW-0479">Metal-binding</keyword>
<proteinExistence type="predicted"/>
<dbReference type="OrthoDB" id="10261408at2759"/>
<dbReference type="CDD" id="cd12148">
    <property type="entry name" value="fungal_TF_MHR"/>
    <property type="match status" value="1"/>
</dbReference>
<dbReference type="Proteomes" id="UP000240883">
    <property type="component" value="Unassembled WGS sequence"/>
</dbReference>
<dbReference type="EMBL" id="KZ678136">
    <property type="protein sequence ID" value="PSN66497.1"/>
    <property type="molecule type" value="Genomic_DNA"/>
</dbReference>
<dbReference type="PROSITE" id="PS50048">
    <property type="entry name" value="ZN2_CY6_FUNGAL_2"/>
    <property type="match status" value="1"/>
</dbReference>
<dbReference type="SMART" id="SM00066">
    <property type="entry name" value="GAL4"/>
    <property type="match status" value="1"/>
</dbReference>
<keyword evidence="2" id="KW-0539">Nucleus</keyword>
<dbReference type="InterPro" id="IPR053187">
    <property type="entry name" value="Notoamide_regulator"/>
</dbReference>
<evidence type="ECO:0000256" key="3">
    <source>
        <dbReference type="SAM" id="MobiDB-lite"/>
    </source>
</evidence>
<sequence length="700" mass="79734">MDDRPRDPACRLPPLLPAVRDFRREDAGRGKRSRILTACGACRSRKSKCDGQQPQCGECIARDTRCQFTEPQSRQVRRRYEQLRDQSSINEELISLLKTLPENDAIDIVRRLREGGDARAILNHVKGGNMLIELSLVPESRRNYELPYLSGLPAFTMVPGNPYLSSVVYGSTCQQPNMEDNAPSRRESQPLGPENGAWDNNAYTKPYWAAEMVDPLLEKVTASKWTGVMSDNKLFRQLLAAYFMHQHPSHFYFHKDLFLEDMASGDTGFCSTLLVNAVLAAGCQSHSQIPDRYKFWMPQNLGYQFLAEAKRLWELELLTTTRLTTIQAACMLNNVTNLNGMDKVGSAYYRQALEMAKELKLFDSPKADEDAKATQARCITAWSFFSWQVLNTYHFFRPPDTPTPPKYPFPNPVTQPEWYGEIRIRYPLSRTPTALQMGSIIVAKAHLHIIINEIGQQSFRYNQLDDTSEIRSQLSLGQALSFKQKLDIWLFRLPEPFQAKNIIFPAQFELHCEYLMTISKLFRPHMASGNDTSKSMATSIVHDSRVRTETLIRLYYLRHSFDFHNSMFFGLLVYLQTLVIEDLRAENEVMFTTRDVLLSTLILCAKNMESQGRCYHLSTLTSVALQSLIKPEDLQLLQTFVTEKKILADDESAIAMHSLAQWPLPIVQLHEDPTGTTINELIQSANEVALETQGSSSTNA</sequence>
<dbReference type="Pfam" id="PF00172">
    <property type="entry name" value="Zn_clus"/>
    <property type="match status" value="1"/>
</dbReference>
<protein>
    <recommendedName>
        <fullName evidence="4">Zn(2)-C6 fungal-type domain-containing protein</fullName>
    </recommendedName>
</protein>
<evidence type="ECO:0000259" key="4">
    <source>
        <dbReference type="PROSITE" id="PS50048"/>
    </source>
</evidence>
<evidence type="ECO:0000256" key="1">
    <source>
        <dbReference type="ARBA" id="ARBA00022723"/>
    </source>
</evidence>
<dbReference type="Pfam" id="PF04082">
    <property type="entry name" value="Fungal_trans"/>
    <property type="match status" value="1"/>
</dbReference>
<feature type="domain" description="Zn(2)-C6 fungal-type" evidence="4">
    <location>
        <begin position="38"/>
        <end position="68"/>
    </location>
</feature>
<dbReference type="InterPro" id="IPR036864">
    <property type="entry name" value="Zn2-C6_fun-type_DNA-bd_sf"/>
</dbReference>
<dbReference type="InterPro" id="IPR001138">
    <property type="entry name" value="Zn2Cys6_DnaBD"/>
</dbReference>
<dbReference type="GO" id="GO:0008270">
    <property type="term" value="F:zinc ion binding"/>
    <property type="evidence" value="ECO:0007669"/>
    <property type="project" value="InterPro"/>
</dbReference>
<dbReference type="PANTHER" id="PTHR47256">
    <property type="entry name" value="ZN(II)2CYS6 TRANSCRIPTION FACTOR (EUROFUNG)-RELATED"/>
    <property type="match status" value="1"/>
</dbReference>
<name>A0A2T2NM36_CORCC</name>
<organism evidence="5 6">
    <name type="scientific">Corynespora cassiicola Philippines</name>
    <dbReference type="NCBI Taxonomy" id="1448308"/>
    <lineage>
        <taxon>Eukaryota</taxon>
        <taxon>Fungi</taxon>
        <taxon>Dikarya</taxon>
        <taxon>Ascomycota</taxon>
        <taxon>Pezizomycotina</taxon>
        <taxon>Dothideomycetes</taxon>
        <taxon>Pleosporomycetidae</taxon>
        <taxon>Pleosporales</taxon>
        <taxon>Corynesporascaceae</taxon>
        <taxon>Corynespora</taxon>
    </lineage>
</organism>
<dbReference type="PANTHER" id="PTHR47256:SF1">
    <property type="entry name" value="ZN(II)2CYS6 TRANSCRIPTION FACTOR (EUROFUNG)"/>
    <property type="match status" value="1"/>
</dbReference>
<dbReference type="AlphaFoldDB" id="A0A2T2NM36"/>
<dbReference type="CDD" id="cd00067">
    <property type="entry name" value="GAL4"/>
    <property type="match status" value="1"/>
</dbReference>
<dbReference type="SUPFAM" id="SSF57701">
    <property type="entry name" value="Zn2/Cys6 DNA-binding domain"/>
    <property type="match status" value="1"/>
</dbReference>
<dbReference type="Gene3D" id="4.10.240.10">
    <property type="entry name" value="Zn(2)-C6 fungal-type DNA-binding domain"/>
    <property type="match status" value="1"/>
</dbReference>
<feature type="region of interest" description="Disordered" evidence="3">
    <location>
        <begin position="174"/>
        <end position="198"/>
    </location>
</feature>
<gene>
    <name evidence="5" type="ORF">BS50DRAFT_574906</name>
</gene>
<dbReference type="InterPro" id="IPR007219">
    <property type="entry name" value="XnlR_reg_dom"/>
</dbReference>
<dbReference type="GO" id="GO:0000981">
    <property type="term" value="F:DNA-binding transcription factor activity, RNA polymerase II-specific"/>
    <property type="evidence" value="ECO:0007669"/>
    <property type="project" value="InterPro"/>
</dbReference>
<evidence type="ECO:0000313" key="6">
    <source>
        <dbReference type="Proteomes" id="UP000240883"/>
    </source>
</evidence>